<accession>A0ABZ3IM11</accession>
<feature type="transmembrane region" description="Helical" evidence="1">
    <location>
        <begin position="140"/>
        <end position="158"/>
    </location>
</feature>
<evidence type="ECO:0000313" key="4">
    <source>
        <dbReference type="Proteomes" id="UP000216752"/>
    </source>
</evidence>
<dbReference type="InterPro" id="IPR012867">
    <property type="entry name" value="DUF1648"/>
</dbReference>
<evidence type="ECO:0000256" key="1">
    <source>
        <dbReference type="SAM" id="Phobius"/>
    </source>
</evidence>
<dbReference type="EMBL" id="CP155573">
    <property type="protein sequence ID" value="XFO66731.1"/>
    <property type="molecule type" value="Genomic_DNA"/>
</dbReference>
<feature type="transmembrane region" description="Helical" evidence="1">
    <location>
        <begin position="21"/>
        <end position="43"/>
    </location>
</feature>
<dbReference type="RefSeq" id="WP_094606360.1">
    <property type="nucleotide sequence ID" value="NZ_CP155573.1"/>
</dbReference>
<dbReference type="Proteomes" id="UP000216752">
    <property type="component" value="Chromosome"/>
</dbReference>
<gene>
    <name evidence="3" type="ORF">SPSIL_028900</name>
</gene>
<feature type="transmembrane region" description="Helical" evidence="1">
    <location>
        <begin position="68"/>
        <end position="86"/>
    </location>
</feature>
<keyword evidence="1" id="KW-0812">Transmembrane</keyword>
<dbReference type="Pfam" id="PF07853">
    <property type="entry name" value="DUF1648"/>
    <property type="match status" value="1"/>
</dbReference>
<protein>
    <recommendedName>
        <fullName evidence="2">DUF1648 domain-containing protein</fullName>
    </recommendedName>
</protein>
<feature type="domain" description="DUF1648" evidence="2">
    <location>
        <begin position="32"/>
        <end position="71"/>
    </location>
</feature>
<keyword evidence="1" id="KW-1133">Transmembrane helix</keyword>
<proteinExistence type="predicted"/>
<organism evidence="3 4">
    <name type="scientific">Sporomusa silvacetica DSM 10669</name>
    <dbReference type="NCBI Taxonomy" id="1123289"/>
    <lineage>
        <taxon>Bacteria</taxon>
        <taxon>Bacillati</taxon>
        <taxon>Bacillota</taxon>
        <taxon>Negativicutes</taxon>
        <taxon>Selenomonadales</taxon>
        <taxon>Sporomusaceae</taxon>
        <taxon>Sporomusa</taxon>
    </lineage>
</organism>
<evidence type="ECO:0000259" key="2">
    <source>
        <dbReference type="Pfam" id="PF07853"/>
    </source>
</evidence>
<evidence type="ECO:0000313" key="3">
    <source>
        <dbReference type="EMBL" id="XFO66731.1"/>
    </source>
</evidence>
<reference evidence="3" key="1">
    <citation type="submission" date="2024-05" db="EMBL/GenBank/DDBJ databases">
        <title>Isolation and characterization of Sporomusa carbonis sp. nov., a carboxydotrophic hydrogenogen in the genus of Sporomusa isolated from a charcoal burning pile.</title>
        <authorList>
            <person name="Boeer T."/>
            <person name="Rosenbaum F."/>
            <person name="Eysell L."/>
            <person name="Mueller V."/>
            <person name="Daniel R."/>
            <person name="Poehlein A."/>
        </authorList>
    </citation>
    <scope>NUCLEOTIDE SEQUENCE [LARGE SCALE GENOMIC DNA]</scope>
    <source>
        <strain evidence="3">DSM 10669</strain>
    </source>
</reference>
<name>A0ABZ3IM11_9FIRM</name>
<sequence length="164" mass="18946">MAFSEKKSVRPIIKLSFTSTELILEFIAVISLIFMIGTLVSSWPSISEVVPKHFGPTGEIDAWGNKNLLYFPITSAVIIYIFLSVLTRFPHSYNYPVNITEENAERQYRTARTLIIAVKTEIVLFFIYIQWNIISKTKALFLPVFLFILLGTLCYFVYRAYKLK</sequence>
<keyword evidence="1" id="KW-0472">Membrane</keyword>
<keyword evidence="4" id="KW-1185">Reference proteome</keyword>
<feature type="transmembrane region" description="Helical" evidence="1">
    <location>
        <begin position="114"/>
        <end position="134"/>
    </location>
</feature>